<evidence type="ECO:0000313" key="2">
    <source>
        <dbReference type="Proteomes" id="UP001060085"/>
    </source>
</evidence>
<evidence type="ECO:0000313" key="1">
    <source>
        <dbReference type="EMBL" id="KAI5677777.1"/>
    </source>
</evidence>
<sequence>MISFKSNWSIGKYRVESTGIVGDESQKDAQEVEEVEEEEEEVTTTSFLRHMKICVKKKISMEAAEQQTRLNSLPTDSALPLVPPINSQKVYMEQMRESPAH</sequence>
<comment type="caution">
    <text evidence="1">The sequence shown here is derived from an EMBL/GenBank/DDBJ whole genome shotgun (WGS) entry which is preliminary data.</text>
</comment>
<dbReference type="Proteomes" id="UP001060085">
    <property type="component" value="Linkage Group LG02"/>
</dbReference>
<keyword evidence="2" id="KW-1185">Reference proteome</keyword>
<name>A0ACC0BYS8_CATRO</name>
<gene>
    <name evidence="1" type="ORF">M9H77_08727</name>
</gene>
<reference evidence="2" key="1">
    <citation type="journal article" date="2023" name="Nat. Plants">
        <title>Single-cell RNA sequencing provides a high-resolution roadmap for understanding the multicellular compartmentation of specialized metabolism.</title>
        <authorList>
            <person name="Sun S."/>
            <person name="Shen X."/>
            <person name="Li Y."/>
            <person name="Li Y."/>
            <person name="Wang S."/>
            <person name="Li R."/>
            <person name="Zhang H."/>
            <person name="Shen G."/>
            <person name="Guo B."/>
            <person name="Wei J."/>
            <person name="Xu J."/>
            <person name="St-Pierre B."/>
            <person name="Chen S."/>
            <person name="Sun C."/>
        </authorList>
    </citation>
    <scope>NUCLEOTIDE SEQUENCE [LARGE SCALE GENOMIC DNA]</scope>
</reference>
<dbReference type="EMBL" id="CM044702">
    <property type="protein sequence ID" value="KAI5677777.1"/>
    <property type="molecule type" value="Genomic_DNA"/>
</dbReference>
<protein>
    <submittedName>
        <fullName evidence="1">Uncharacterized protein</fullName>
    </submittedName>
</protein>
<proteinExistence type="predicted"/>
<organism evidence="1 2">
    <name type="scientific">Catharanthus roseus</name>
    <name type="common">Madagascar periwinkle</name>
    <name type="synonym">Vinca rosea</name>
    <dbReference type="NCBI Taxonomy" id="4058"/>
    <lineage>
        <taxon>Eukaryota</taxon>
        <taxon>Viridiplantae</taxon>
        <taxon>Streptophyta</taxon>
        <taxon>Embryophyta</taxon>
        <taxon>Tracheophyta</taxon>
        <taxon>Spermatophyta</taxon>
        <taxon>Magnoliopsida</taxon>
        <taxon>eudicotyledons</taxon>
        <taxon>Gunneridae</taxon>
        <taxon>Pentapetalae</taxon>
        <taxon>asterids</taxon>
        <taxon>lamiids</taxon>
        <taxon>Gentianales</taxon>
        <taxon>Apocynaceae</taxon>
        <taxon>Rauvolfioideae</taxon>
        <taxon>Vinceae</taxon>
        <taxon>Catharanthinae</taxon>
        <taxon>Catharanthus</taxon>
    </lineage>
</organism>
<accession>A0ACC0BYS8</accession>